<dbReference type="InterPro" id="IPR000073">
    <property type="entry name" value="AB_hydrolase_1"/>
</dbReference>
<comment type="caution">
    <text evidence="4">The sequence shown here is derived from an EMBL/GenBank/DDBJ whole genome shotgun (WGS) entry which is preliminary data.</text>
</comment>
<dbReference type="PANTHER" id="PTHR43248">
    <property type="entry name" value="2-SUCCINYL-6-HYDROXY-2,4-CYCLOHEXADIENE-1-CARBOXYLATE SYNTHASE"/>
    <property type="match status" value="1"/>
</dbReference>
<dbReference type="GO" id="GO:0006508">
    <property type="term" value="P:proteolysis"/>
    <property type="evidence" value="ECO:0007669"/>
    <property type="project" value="InterPro"/>
</dbReference>
<dbReference type="PANTHER" id="PTHR43248:SF2">
    <property type="entry name" value="PROLYL AMINOPEPTIDASE"/>
    <property type="match status" value="1"/>
</dbReference>
<name>A0A917MQH3_9MICC</name>
<keyword evidence="5" id="KW-1185">Reference proteome</keyword>
<evidence type="ECO:0000256" key="2">
    <source>
        <dbReference type="ARBA" id="ARBA00022801"/>
    </source>
</evidence>
<dbReference type="GO" id="GO:0004177">
    <property type="term" value="F:aminopeptidase activity"/>
    <property type="evidence" value="ECO:0007669"/>
    <property type="project" value="UniProtKB-EC"/>
</dbReference>
<dbReference type="Pfam" id="PF00561">
    <property type="entry name" value="Abhydrolase_1"/>
    <property type="match status" value="1"/>
</dbReference>
<reference evidence="4 5" key="1">
    <citation type="journal article" date="2014" name="Int. J. Syst. Evol. Microbiol.">
        <title>Complete genome sequence of Corynebacterium casei LMG S-19264T (=DSM 44701T), isolated from a smear-ripened cheese.</title>
        <authorList>
            <consortium name="US DOE Joint Genome Institute (JGI-PGF)"/>
            <person name="Walter F."/>
            <person name="Albersmeier A."/>
            <person name="Kalinowski J."/>
            <person name="Ruckert C."/>
        </authorList>
    </citation>
    <scope>NUCLEOTIDE SEQUENCE [LARGE SCALE GENOMIC DNA]</scope>
    <source>
        <strain evidence="4 5">CCM 8669</strain>
    </source>
</reference>
<dbReference type="SUPFAM" id="SSF53474">
    <property type="entry name" value="alpha/beta-Hydrolases"/>
    <property type="match status" value="1"/>
</dbReference>
<dbReference type="EMBL" id="BMDC01000001">
    <property type="protein sequence ID" value="GGH57116.1"/>
    <property type="molecule type" value="Genomic_DNA"/>
</dbReference>
<feature type="domain" description="AB hydrolase-1" evidence="3">
    <location>
        <begin position="85"/>
        <end position="199"/>
    </location>
</feature>
<accession>A0A917MQH3</accession>
<dbReference type="InterPro" id="IPR029058">
    <property type="entry name" value="AB_hydrolase_fold"/>
</dbReference>
<dbReference type="AlphaFoldDB" id="A0A917MQH3"/>
<dbReference type="InterPro" id="IPR002410">
    <property type="entry name" value="Peptidase_S33"/>
</dbReference>
<dbReference type="InterPro" id="IPR051601">
    <property type="entry name" value="Serine_prot/Carboxylest_S33"/>
</dbReference>
<dbReference type="Gene3D" id="3.40.50.1820">
    <property type="entry name" value="alpha/beta hydrolase"/>
    <property type="match status" value="1"/>
</dbReference>
<gene>
    <name evidence="4" type="ORF">GCM10007359_01920</name>
</gene>
<evidence type="ECO:0000313" key="4">
    <source>
        <dbReference type="EMBL" id="GGH57116.1"/>
    </source>
</evidence>
<dbReference type="PRINTS" id="PR00793">
    <property type="entry name" value="PROAMNOPTASE"/>
</dbReference>
<evidence type="ECO:0000313" key="5">
    <source>
        <dbReference type="Proteomes" id="UP000600171"/>
    </source>
</evidence>
<protein>
    <submittedName>
        <fullName evidence="4">Alpha/beta hydrolase</fullName>
    </submittedName>
</protein>
<keyword evidence="2 4" id="KW-0378">Hydrolase</keyword>
<comment type="similarity">
    <text evidence="1">Belongs to the peptidase S33 family.</text>
</comment>
<evidence type="ECO:0000256" key="1">
    <source>
        <dbReference type="ARBA" id="ARBA00010088"/>
    </source>
</evidence>
<evidence type="ECO:0000259" key="3">
    <source>
        <dbReference type="Pfam" id="PF00561"/>
    </source>
</evidence>
<dbReference type="Proteomes" id="UP000600171">
    <property type="component" value="Unassembled WGS sequence"/>
</dbReference>
<dbReference type="RefSeq" id="WP_229722999.1">
    <property type="nucleotide sequence ID" value="NZ_BMDC01000001.1"/>
</dbReference>
<organism evidence="4 5">
    <name type="scientific">Rothia aerolata</name>
    <dbReference type="NCBI Taxonomy" id="1812262"/>
    <lineage>
        <taxon>Bacteria</taxon>
        <taxon>Bacillati</taxon>
        <taxon>Actinomycetota</taxon>
        <taxon>Actinomycetes</taxon>
        <taxon>Micrococcales</taxon>
        <taxon>Micrococcaceae</taxon>
        <taxon>Rothia</taxon>
    </lineage>
</organism>
<proteinExistence type="inferred from homology"/>
<sequence>MTAPHLAKLNLPQASHRVGAQHTIGSFQLTDHWFRVPLTHGLVFGKGEEASTDHTRANETIQIYAREVVNTSPDLTVSPERRPYMIFLQGGPGGKSPRPVTDSGWVAELSKTHQLILLDQRGTGNSTPLTARNITEQGTTEEQVSYLELFRADSIVADAEVVRDFLTQGRADKRWSTMGQSYGGFLTLSYLSFAPESVKDSRMTAGLAPIRAKVDDVYRSTLQRVKERNEEFYGWYPEDQERAAQIADFLRKNTVYLPTGERLTDHRFQMLGHFLGGNGRVHGLHYVLESAFAEGEERLSSQFLAAVGAEVSFQANPLYGLMHETIYADGPAGSGSPSAGATGWSAQRMAAERQDFSPEAETLLFTGEHIFDWYYREDPALVPLADVAQALAEKDDWGRLYDHSQLAQNQTPLVAAAYTPDIYVDYEHSMSTASWVGSTRVWTSETHHHDGLGVDGPAILEHLKNLLAD</sequence>